<name>A0AAN9V1B3_9PEZI</name>
<dbReference type="InterPro" id="IPR000250">
    <property type="entry name" value="Peptidase_G1"/>
</dbReference>
<organism evidence="2 3">
    <name type="scientific">Diatrype stigma</name>
    <dbReference type="NCBI Taxonomy" id="117547"/>
    <lineage>
        <taxon>Eukaryota</taxon>
        <taxon>Fungi</taxon>
        <taxon>Dikarya</taxon>
        <taxon>Ascomycota</taxon>
        <taxon>Pezizomycotina</taxon>
        <taxon>Sordariomycetes</taxon>
        <taxon>Xylariomycetidae</taxon>
        <taxon>Xylariales</taxon>
        <taxon>Diatrypaceae</taxon>
        <taxon>Diatrype</taxon>
    </lineage>
</organism>
<feature type="chain" id="PRO_5042819724" evidence="1">
    <location>
        <begin position="20"/>
        <end position="230"/>
    </location>
</feature>
<accession>A0AAN9V1B3</accession>
<evidence type="ECO:0000313" key="2">
    <source>
        <dbReference type="EMBL" id="KAK7756622.1"/>
    </source>
</evidence>
<comment type="caution">
    <text evidence="2">The sequence shown here is derived from an EMBL/GenBank/DDBJ whole genome shotgun (WGS) entry which is preliminary data.</text>
</comment>
<dbReference type="Proteomes" id="UP001320420">
    <property type="component" value="Unassembled WGS sequence"/>
</dbReference>
<dbReference type="SUPFAM" id="SSF49899">
    <property type="entry name" value="Concanavalin A-like lectins/glucanases"/>
    <property type="match status" value="1"/>
</dbReference>
<protein>
    <submittedName>
        <fullName evidence="2">Uncharacterized protein</fullName>
    </submittedName>
</protein>
<keyword evidence="3" id="KW-1185">Reference proteome</keyword>
<evidence type="ECO:0000256" key="1">
    <source>
        <dbReference type="SAM" id="SignalP"/>
    </source>
</evidence>
<dbReference type="Gene3D" id="2.60.120.700">
    <property type="entry name" value="Peptidase G1"/>
    <property type="match status" value="1"/>
</dbReference>
<dbReference type="InterPro" id="IPR013320">
    <property type="entry name" value="ConA-like_dom_sf"/>
</dbReference>
<proteinExistence type="predicted"/>
<dbReference type="Pfam" id="PF01828">
    <property type="entry name" value="Peptidase_A4"/>
    <property type="match status" value="1"/>
</dbReference>
<reference evidence="2 3" key="1">
    <citation type="submission" date="2024-02" db="EMBL/GenBank/DDBJ databases">
        <title>De novo assembly and annotation of 12 fungi associated with fruit tree decline syndrome in Ontario, Canada.</title>
        <authorList>
            <person name="Sulman M."/>
            <person name="Ellouze W."/>
            <person name="Ilyukhin E."/>
        </authorList>
    </citation>
    <scope>NUCLEOTIDE SEQUENCE [LARGE SCALE GENOMIC DNA]</scope>
    <source>
        <strain evidence="2 3">M11/M66-122</strain>
    </source>
</reference>
<dbReference type="GO" id="GO:0006508">
    <property type="term" value="P:proteolysis"/>
    <property type="evidence" value="ECO:0007669"/>
    <property type="project" value="InterPro"/>
</dbReference>
<dbReference type="InterPro" id="IPR038656">
    <property type="entry name" value="Peptidase_G1_sf"/>
</dbReference>
<dbReference type="AlphaFoldDB" id="A0AAN9V1B3"/>
<gene>
    <name evidence="2" type="ORF">SLS62_001459</name>
</gene>
<dbReference type="EMBL" id="JAKJXP020000006">
    <property type="protein sequence ID" value="KAK7756622.1"/>
    <property type="molecule type" value="Genomic_DNA"/>
</dbReference>
<keyword evidence="1" id="KW-0732">Signal</keyword>
<feature type="signal peptide" evidence="1">
    <location>
        <begin position="1"/>
        <end position="19"/>
    </location>
</feature>
<dbReference type="GO" id="GO:0070007">
    <property type="term" value="F:glutamic-type endopeptidase activity"/>
    <property type="evidence" value="ECO:0007669"/>
    <property type="project" value="InterPro"/>
</dbReference>
<evidence type="ECO:0000313" key="3">
    <source>
        <dbReference type="Proteomes" id="UP001320420"/>
    </source>
</evidence>
<sequence>MKGSRILGCTLPLLGLAAALDQSTFAGYSGVTYNVPSADANGIAVDHVSAEWNIPTLCLPDGGDPSKDYFMASWIGFMANGCENVRGALLQAGITNTRRADGTNTASAWVEWYPRAAEFKESDIQGQIAQEAFESPNASDPGSNLCTGDALAYAVIETTGAAAADPSFFPAFSDITFSNFEAVALSDQQTYNMDSAGGVIYDLQNGDVYATSERTSASQFLIHSSKSVSA</sequence>